<dbReference type="Pfam" id="PF04755">
    <property type="entry name" value="PAP_fibrillin"/>
    <property type="match status" value="1"/>
</dbReference>
<reference evidence="5" key="1">
    <citation type="submission" date="2022-07" db="EMBL/GenBank/DDBJ databases">
        <authorList>
            <person name="Macas J."/>
            <person name="Novak P."/>
            <person name="Neumann P."/>
        </authorList>
    </citation>
    <scope>NUCLEOTIDE SEQUENCE</scope>
</reference>
<organism evidence="5 6">
    <name type="scientific">Cuscuta europaea</name>
    <name type="common">European dodder</name>
    <dbReference type="NCBI Taxonomy" id="41803"/>
    <lineage>
        <taxon>Eukaryota</taxon>
        <taxon>Viridiplantae</taxon>
        <taxon>Streptophyta</taxon>
        <taxon>Embryophyta</taxon>
        <taxon>Tracheophyta</taxon>
        <taxon>Spermatophyta</taxon>
        <taxon>Magnoliopsida</taxon>
        <taxon>eudicotyledons</taxon>
        <taxon>Gunneridae</taxon>
        <taxon>Pentapetalae</taxon>
        <taxon>asterids</taxon>
        <taxon>lamiids</taxon>
        <taxon>Solanales</taxon>
        <taxon>Convolvulaceae</taxon>
        <taxon>Cuscuteae</taxon>
        <taxon>Cuscuta</taxon>
        <taxon>Cuscuta subgen. Cuscuta</taxon>
    </lineage>
</organism>
<sequence length="264" mass="29561">MASTLLKPTIIPSFHLHPPLPTTAETMKTHSPFSSISCKTTKNSNFGQKTSKFLIKSSQQSVGMTAADLKKVSQIKVDLFDAFQGIDRGIFGIKSEKKSKIEQLVKLLESHNPTPEPTLCLHKVVGSWKLVYSTITVLGSKRTKLGLRDLITLGDFFQIIDDSEAKAVNVIKFSARGLRFLTGQLRIEASFNIVSNSRVNISYTSSTITPDKLMNVFRKNYDLLLEIFNPDGWLEITYLDDSLRIGRDDKGNTFVLERSEEEAK</sequence>
<evidence type="ECO:0000259" key="4">
    <source>
        <dbReference type="Pfam" id="PF04755"/>
    </source>
</evidence>
<evidence type="ECO:0000256" key="2">
    <source>
        <dbReference type="ARBA" id="ARBA00022640"/>
    </source>
</evidence>
<comment type="subcellular location">
    <subcellularLocation>
        <location evidence="1">Plastid</location>
    </subcellularLocation>
</comment>
<gene>
    <name evidence="5" type="ORF">CEURO_LOCUS22649</name>
</gene>
<name>A0A9P1EQ82_CUSEU</name>
<dbReference type="InterPro" id="IPR039633">
    <property type="entry name" value="PAP"/>
</dbReference>
<evidence type="ECO:0000313" key="5">
    <source>
        <dbReference type="EMBL" id="CAH9120250.1"/>
    </source>
</evidence>
<dbReference type="AlphaFoldDB" id="A0A9P1EQ82"/>
<dbReference type="EMBL" id="CAMAPE010000083">
    <property type="protein sequence ID" value="CAH9120250.1"/>
    <property type="molecule type" value="Genomic_DNA"/>
</dbReference>
<dbReference type="OrthoDB" id="201321at2759"/>
<comment type="caution">
    <text evidence="5">The sequence shown here is derived from an EMBL/GenBank/DDBJ whole genome shotgun (WGS) entry which is preliminary data.</text>
</comment>
<proteinExistence type="predicted"/>
<dbReference type="PANTHER" id="PTHR31906">
    <property type="entry name" value="PLASTID-LIPID-ASSOCIATED PROTEIN 4, CHLOROPLASTIC-RELATED"/>
    <property type="match status" value="1"/>
</dbReference>
<dbReference type="Proteomes" id="UP001152484">
    <property type="component" value="Unassembled WGS sequence"/>
</dbReference>
<evidence type="ECO:0000256" key="3">
    <source>
        <dbReference type="ARBA" id="ARBA00022946"/>
    </source>
</evidence>
<evidence type="ECO:0000313" key="6">
    <source>
        <dbReference type="Proteomes" id="UP001152484"/>
    </source>
</evidence>
<evidence type="ECO:0000256" key="1">
    <source>
        <dbReference type="ARBA" id="ARBA00004474"/>
    </source>
</evidence>
<keyword evidence="3" id="KW-0809">Transit peptide</keyword>
<protein>
    <recommendedName>
        <fullName evidence="4">Plastid lipid-associated protein/fibrillin conserved domain-containing protein</fullName>
    </recommendedName>
</protein>
<keyword evidence="2" id="KW-0934">Plastid</keyword>
<feature type="domain" description="Plastid lipid-associated protein/fibrillin conserved" evidence="4">
    <location>
        <begin position="74"/>
        <end position="256"/>
    </location>
</feature>
<keyword evidence="6" id="KW-1185">Reference proteome</keyword>
<dbReference type="GO" id="GO:0009536">
    <property type="term" value="C:plastid"/>
    <property type="evidence" value="ECO:0007669"/>
    <property type="project" value="UniProtKB-SubCell"/>
</dbReference>
<accession>A0A9P1EQ82</accession>
<dbReference type="InterPro" id="IPR006843">
    <property type="entry name" value="PAP/fibrillin_dom"/>
</dbReference>